<comment type="similarity">
    <text evidence="4">Belongs to the protein kinase superfamily.</text>
</comment>
<dbReference type="InterPro" id="IPR011009">
    <property type="entry name" value="Kinase-like_dom_sf"/>
</dbReference>
<feature type="binding site" evidence="3">
    <location>
        <position position="56"/>
    </location>
    <ligand>
        <name>ATP</name>
        <dbReference type="ChEBI" id="CHEBI:30616"/>
    </ligand>
</feature>
<evidence type="ECO:0000313" key="7">
    <source>
        <dbReference type="Proteomes" id="UP001470230"/>
    </source>
</evidence>
<evidence type="ECO:0000256" key="4">
    <source>
        <dbReference type="RuleBase" id="RU000304"/>
    </source>
</evidence>
<gene>
    <name evidence="6" type="ORF">M9Y10_019575</name>
</gene>
<dbReference type="PANTHER" id="PTHR24362:SF309">
    <property type="entry name" value="PROTEIN KINASE DOMAIN-CONTAINING PROTEIN"/>
    <property type="match status" value="1"/>
</dbReference>
<dbReference type="Pfam" id="PF00069">
    <property type="entry name" value="Pkinase"/>
    <property type="match status" value="1"/>
</dbReference>
<evidence type="ECO:0000256" key="3">
    <source>
        <dbReference type="PROSITE-ProRule" id="PRU10141"/>
    </source>
</evidence>
<evidence type="ECO:0000259" key="5">
    <source>
        <dbReference type="PROSITE" id="PS50011"/>
    </source>
</evidence>
<dbReference type="PROSITE" id="PS00108">
    <property type="entry name" value="PROTEIN_KINASE_ST"/>
    <property type="match status" value="1"/>
</dbReference>
<dbReference type="InterPro" id="IPR017441">
    <property type="entry name" value="Protein_kinase_ATP_BS"/>
</dbReference>
<dbReference type="EMBL" id="JAPFFF010000028">
    <property type="protein sequence ID" value="KAK8847001.1"/>
    <property type="molecule type" value="Genomic_DNA"/>
</dbReference>
<dbReference type="PROSITE" id="PS00107">
    <property type="entry name" value="PROTEIN_KINASE_ATP"/>
    <property type="match status" value="1"/>
</dbReference>
<dbReference type="InterPro" id="IPR000719">
    <property type="entry name" value="Prot_kinase_dom"/>
</dbReference>
<evidence type="ECO:0000256" key="2">
    <source>
        <dbReference type="ARBA" id="ARBA00022840"/>
    </source>
</evidence>
<accession>A0ABR2HGT7</accession>
<sequence length="450" mass="51380">MESEDEQDNRKQYDLTIIRETLSQNGYSFLRPIGQGGFSSVFLVFSNQYNIEFVVKVSDYKGSQKSQESNEFDLNEINNLINLNHPNIINIYKYFTDEHYLYIVLEYCEGGSLKDMINKSGKIRSEILFTYCHQILTALKHCHDLKITHNDIKPANVLIDKNHRLKLADFGLAKGISQVNGQFKGQNGEIAAKQFGGSRPYMAPELFTSNAYDPFKGDIWSLGVTFYELATGHTPWKTSDLEQMRLQISVGVFSFQNQQLPPTFCKIIHRMLEVVPSKRPTIDWLLDQPIFNPESNRIPSLGKPLSNCSFSSAFNMSSSRLRISAERQVRSLQKMERKFSLNTVEKVDFSKNNDLLSDAENQNSQPNNEINRNFHTIRSCSRLQGSVLDPNNESQEAAAGSHNEWQEIPLSADHIENRRVSIDLAVSARNKELHLSKKMRSSLPLPKTFV</sequence>
<dbReference type="SUPFAM" id="SSF56112">
    <property type="entry name" value="Protein kinase-like (PK-like)"/>
    <property type="match status" value="1"/>
</dbReference>
<dbReference type="SMART" id="SM00220">
    <property type="entry name" value="S_TKc"/>
    <property type="match status" value="1"/>
</dbReference>
<dbReference type="PROSITE" id="PS50011">
    <property type="entry name" value="PROTEIN_KINASE_DOM"/>
    <property type="match status" value="1"/>
</dbReference>
<comment type="caution">
    <text evidence="6">The sequence shown here is derived from an EMBL/GenBank/DDBJ whole genome shotgun (WGS) entry which is preliminary data.</text>
</comment>
<evidence type="ECO:0000313" key="6">
    <source>
        <dbReference type="EMBL" id="KAK8847001.1"/>
    </source>
</evidence>
<proteinExistence type="inferred from homology"/>
<keyword evidence="4" id="KW-0808">Transferase</keyword>
<keyword evidence="2 3" id="KW-0067">ATP-binding</keyword>
<feature type="domain" description="Protein kinase" evidence="5">
    <location>
        <begin position="27"/>
        <end position="291"/>
    </location>
</feature>
<name>A0ABR2HGT7_9EUKA</name>
<dbReference type="PANTHER" id="PTHR24362">
    <property type="entry name" value="SERINE/THREONINE-PROTEIN KINASE NEK"/>
    <property type="match status" value="1"/>
</dbReference>
<keyword evidence="4" id="KW-0418">Kinase</keyword>
<dbReference type="Proteomes" id="UP001470230">
    <property type="component" value="Unassembled WGS sequence"/>
</dbReference>
<protein>
    <recommendedName>
        <fullName evidence="5">Protein kinase domain-containing protein</fullName>
    </recommendedName>
</protein>
<keyword evidence="1 3" id="KW-0547">Nucleotide-binding</keyword>
<organism evidence="6 7">
    <name type="scientific">Tritrichomonas musculus</name>
    <dbReference type="NCBI Taxonomy" id="1915356"/>
    <lineage>
        <taxon>Eukaryota</taxon>
        <taxon>Metamonada</taxon>
        <taxon>Parabasalia</taxon>
        <taxon>Tritrichomonadida</taxon>
        <taxon>Tritrichomonadidae</taxon>
        <taxon>Tritrichomonas</taxon>
    </lineage>
</organism>
<keyword evidence="4" id="KW-0723">Serine/threonine-protein kinase</keyword>
<reference evidence="6 7" key="1">
    <citation type="submission" date="2024-04" db="EMBL/GenBank/DDBJ databases">
        <title>Tritrichomonas musculus Genome.</title>
        <authorList>
            <person name="Alves-Ferreira E."/>
            <person name="Grigg M."/>
            <person name="Lorenzi H."/>
            <person name="Galac M."/>
        </authorList>
    </citation>
    <scope>NUCLEOTIDE SEQUENCE [LARGE SCALE GENOMIC DNA]</scope>
    <source>
        <strain evidence="6 7">EAF2021</strain>
    </source>
</reference>
<dbReference type="InterPro" id="IPR008271">
    <property type="entry name" value="Ser/Thr_kinase_AS"/>
</dbReference>
<dbReference type="Gene3D" id="1.10.510.10">
    <property type="entry name" value="Transferase(Phosphotransferase) domain 1"/>
    <property type="match status" value="1"/>
</dbReference>
<keyword evidence="7" id="KW-1185">Reference proteome</keyword>
<evidence type="ECO:0000256" key="1">
    <source>
        <dbReference type="ARBA" id="ARBA00022741"/>
    </source>
</evidence>